<dbReference type="GO" id="GO:0005912">
    <property type="term" value="C:adherens junction"/>
    <property type="evidence" value="ECO:0007669"/>
    <property type="project" value="UniProtKB-SubCell"/>
</dbReference>
<name>V9KGX3_CALMI</name>
<dbReference type="GO" id="GO:0000902">
    <property type="term" value="P:cell morphogenesis"/>
    <property type="evidence" value="ECO:0007669"/>
    <property type="project" value="TreeGrafter"/>
</dbReference>
<keyword evidence="7" id="KW-0479">Metal-binding</keyword>
<dbReference type="Pfam" id="PF00028">
    <property type="entry name" value="Cadherin"/>
    <property type="match status" value="4"/>
</dbReference>
<proteinExistence type="evidence at transcript level"/>
<evidence type="ECO:0000256" key="15">
    <source>
        <dbReference type="ARBA" id="ARBA00023180"/>
    </source>
</evidence>
<evidence type="ECO:0000256" key="9">
    <source>
        <dbReference type="ARBA" id="ARBA00022737"/>
    </source>
</evidence>
<keyword evidence="8" id="KW-0732">Signal</keyword>
<reference evidence="23" key="1">
    <citation type="journal article" date="2014" name="Nature">
        <title>Elephant shark genome provides unique insights into gnathostome evolution.</title>
        <authorList>
            <consortium name="International Elephant Shark Genome Sequencing Consortium"/>
            <person name="Venkatesh B."/>
            <person name="Lee A.P."/>
            <person name="Ravi V."/>
            <person name="Maurya A.K."/>
            <person name="Lian M.M."/>
            <person name="Swann J.B."/>
            <person name="Ohta Y."/>
            <person name="Flajnik M.F."/>
            <person name="Sutoh Y."/>
            <person name="Kasahara M."/>
            <person name="Hoon S."/>
            <person name="Gangu V."/>
            <person name="Roy S.W."/>
            <person name="Irimia M."/>
            <person name="Korzh V."/>
            <person name="Kondrychyn I."/>
            <person name="Lim Z.W."/>
            <person name="Tay B.H."/>
            <person name="Tohari S."/>
            <person name="Kong K.W."/>
            <person name="Ho S."/>
            <person name="Lorente-Galdos B."/>
            <person name="Quilez J."/>
            <person name="Marques-Bonet T."/>
            <person name="Raney B.J."/>
            <person name="Ingham P.W."/>
            <person name="Tay A."/>
            <person name="Hillier L.W."/>
            <person name="Minx P."/>
            <person name="Boehm T."/>
            <person name="Wilson R.K."/>
            <person name="Brenner S."/>
            <person name="Warren W.C."/>
        </authorList>
    </citation>
    <scope>NUCLEOTIDE SEQUENCE</scope>
    <source>
        <tissue evidence="23">Heart</tissue>
    </source>
</reference>
<keyword evidence="15" id="KW-0325">Glycoprotein</keyword>
<evidence type="ECO:0000256" key="14">
    <source>
        <dbReference type="ARBA" id="ARBA00023136"/>
    </source>
</evidence>
<feature type="domain" description="Cadherin" evidence="22">
    <location>
        <begin position="319"/>
        <end position="426"/>
    </location>
</feature>
<protein>
    <recommendedName>
        <fullName evidence="3">Cadherin-5</fullName>
    </recommendedName>
    <alternativeName>
        <fullName evidence="16">Vascular endothelial cadherin</fullName>
    </alternativeName>
</protein>
<evidence type="ECO:0000313" key="23">
    <source>
        <dbReference type="EMBL" id="AFO97144.1"/>
    </source>
</evidence>
<feature type="domain" description="Cadherin" evidence="22">
    <location>
        <begin position="532"/>
        <end position="649"/>
    </location>
</feature>
<evidence type="ECO:0000256" key="1">
    <source>
        <dbReference type="ARBA" id="ARBA00004251"/>
    </source>
</evidence>
<keyword evidence="10 17" id="KW-0106">Calcium</keyword>
<dbReference type="CDD" id="cd11304">
    <property type="entry name" value="Cadherin_repeat"/>
    <property type="match status" value="5"/>
</dbReference>
<dbReference type="FunFam" id="2.60.40.60:FF:000202">
    <property type="entry name" value="cadherin-8 isoform X4"/>
    <property type="match status" value="1"/>
</dbReference>
<evidence type="ECO:0000259" key="22">
    <source>
        <dbReference type="PROSITE" id="PS50268"/>
    </source>
</evidence>
<feature type="compositionally biased region" description="Polar residues" evidence="20">
    <location>
        <begin position="28"/>
        <end position="61"/>
    </location>
</feature>
<dbReference type="PROSITE" id="PS00232">
    <property type="entry name" value="CADHERIN_1"/>
    <property type="match status" value="2"/>
</dbReference>
<dbReference type="GO" id="GO:0019903">
    <property type="term" value="F:protein phosphatase binding"/>
    <property type="evidence" value="ECO:0007669"/>
    <property type="project" value="TreeGrafter"/>
</dbReference>
<feature type="domain" description="Cadherin" evidence="22">
    <location>
        <begin position="139"/>
        <end position="209"/>
    </location>
</feature>
<evidence type="ECO:0000256" key="21">
    <source>
        <dbReference type="SAM" id="Phobius"/>
    </source>
</evidence>
<keyword evidence="9" id="KW-0677">Repeat</keyword>
<dbReference type="GO" id="GO:0007043">
    <property type="term" value="P:cell-cell junction assembly"/>
    <property type="evidence" value="ECO:0007669"/>
    <property type="project" value="TreeGrafter"/>
</dbReference>
<evidence type="ECO:0000256" key="6">
    <source>
        <dbReference type="ARBA" id="ARBA00022692"/>
    </source>
</evidence>
<dbReference type="PROSITE" id="PS50268">
    <property type="entry name" value="CADHERIN_2"/>
    <property type="match status" value="5"/>
</dbReference>
<evidence type="ECO:0000256" key="13">
    <source>
        <dbReference type="ARBA" id="ARBA00022989"/>
    </source>
</evidence>
<keyword evidence="4" id="KW-1003">Cell membrane</keyword>
<evidence type="ECO:0000256" key="18">
    <source>
        <dbReference type="RuleBase" id="RU003318"/>
    </source>
</evidence>
<feature type="domain" description="Cadherin" evidence="22">
    <location>
        <begin position="427"/>
        <end position="532"/>
    </location>
</feature>
<dbReference type="AlphaFoldDB" id="V9KGX3"/>
<evidence type="ECO:0000256" key="4">
    <source>
        <dbReference type="ARBA" id="ARBA00022475"/>
    </source>
</evidence>
<evidence type="ECO:0000256" key="3">
    <source>
        <dbReference type="ARBA" id="ARBA00021701"/>
    </source>
</evidence>
<sequence length="839" mass="92146">RLSAGSAVSTSPVVRPAGEGVRKPHHTAQPSNPTPISQPLASSKSQASPLDFSTEQKTHSPTCGGAGETRGVSKGRMLGATCLLLALVTTVSCVTQQPPNTVSEDWVWNNLHEFENYEGPFPKNIGRIYSKLHKPGNTTYILEGDGAGILFKVNPNNGSIAVYRTLDREEKTKYFLQAFVRSSISKDILGLATNFTISVSDINDNAPKFTQEVFKGSIPEMSPNGTSVLKVTAHDADDPTVGSHTKITYQLLGKEQNFIIETFSGIIRVKSPNMDREQKKDYEVFVQAKDMGTQNGGFSSTATVLISLTDINDNPPHFSHTQYKFNVSEDKIVGQEIGRVKAEDGDEGENARIIYTFIPNSNFFTIKTDANTQEGVITLKKPLDFEKLNRYKIEVEADNPTPGSWMTKTKAELLVTVLDVDEPPVFSHPFYSFSVSENQPADTQVGQVKAKDPDQARNAIQYRLKTGGSFFRIAPDSGNIYTRVSLDRETHAWHNITVTATEVSKGRVSLMIHSQALVAIKVLDVNDNAPRLKEDYRPFICERQGPGSLVQVVAAVDDDEMTTAVRFHFSLGTRDSNFTLSNNGDNTANVTVRLGGFNHKEQPRYRLPIVVSDNGRPSMSSTGSLDITVCPCDQAGEAGDCRTLRQPLTSKVNLTVLLISFLFIIILIAIVVLILYQKLQKKPVFAVMKPSEIQEQLVRYDEEGGGEMDTNSFDISVLNSLRARGPRGARGPIPETLPEVVPEPVPVYARVRKPQADMGCVVTMKKQEADSDQDLLPYDTLHMFGEEGTNSVADSLSSLGASSADSEQDYDFLSDWGPRFRMLAELYGAETPWGGSLEG</sequence>
<dbReference type="GO" id="GO:0007156">
    <property type="term" value="P:homophilic cell adhesion via plasma membrane adhesion molecules"/>
    <property type="evidence" value="ECO:0007669"/>
    <property type="project" value="InterPro"/>
</dbReference>
<keyword evidence="12" id="KW-0965">Cell junction</keyword>
<dbReference type="SMART" id="SM00112">
    <property type="entry name" value="CA"/>
    <property type="match status" value="5"/>
</dbReference>
<dbReference type="InterPro" id="IPR000233">
    <property type="entry name" value="Cadherin_Y-type_LIR"/>
</dbReference>
<dbReference type="FunFam" id="2.60.40.60:FF:000123">
    <property type="entry name" value="Protocadherin beta 4"/>
    <property type="match status" value="1"/>
</dbReference>
<dbReference type="FunFam" id="2.60.40.60:FF:000017">
    <property type="entry name" value="Cadherin 24"/>
    <property type="match status" value="1"/>
</dbReference>
<dbReference type="GO" id="GO:0034332">
    <property type="term" value="P:adherens junction organization"/>
    <property type="evidence" value="ECO:0007669"/>
    <property type="project" value="TreeGrafter"/>
</dbReference>
<dbReference type="FunFam" id="4.10.900.10:FF:000001">
    <property type="entry name" value="Cadherin 2"/>
    <property type="match status" value="1"/>
</dbReference>
<feature type="compositionally biased region" description="Polar residues" evidence="20">
    <location>
        <begin position="1"/>
        <end position="12"/>
    </location>
</feature>
<dbReference type="GO" id="GO:0044331">
    <property type="term" value="P:cell-cell adhesion mediated by cadherin"/>
    <property type="evidence" value="ECO:0007669"/>
    <property type="project" value="TreeGrafter"/>
</dbReference>
<comment type="function">
    <text evidence="19">Cadherins are calcium-dependent cell adhesion proteins.</text>
</comment>
<feature type="non-terminal residue" evidence="23">
    <location>
        <position position="1"/>
    </location>
</feature>
<dbReference type="InterPro" id="IPR015919">
    <property type="entry name" value="Cadherin-like_sf"/>
</dbReference>
<dbReference type="GO" id="GO:0016477">
    <property type="term" value="P:cell migration"/>
    <property type="evidence" value="ECO:0007669"/>
    <property type="project" value="TreeGrafter"/>
</dbReference>
<dbReference type="PRINTS" id="PR00205">
    <property type="entry name" value="CADHERIN"/>
</dbReference>
<dbReference type="EMBL" id="JW864627">
    <property type="protein sequence ID" value="AFO97144.1"/>
    <property type="molecule type" value="mRNA"/>
</dbReference>
<dbReference type="PANTHER" id="PTHR24027:SF89">
    <property type="entry name" value="CADHERIN-5"/>
    <property type="match status" value="1"/>
</dbReference>
<dbReference type="GO" id="GO:0005923">
    <property type="term" value="C:bicellular tight junction"/>
    <property type="evidence" value="ECO:0007669"/>
    <property type="project" value="TreeGrafter"/>
</dbReference>
<dbReference type="GO" id="GO:0008013">
    <property type="term" value="F:beta-catenin binding"/>
    <property type="evidence" value="ECO:0007669"/>
    <property type="project" value="TreeGrafter"/>
</dbReference>
<evidence type="ECO:0000256" key="11">
    <source>
        <dbReference type="ARBA" id="ARBA00022889"/>
    </source>
</evidence>
<comment type="subcellular location">
    <subcellularLocation>
        <location evidence="2">Cell junction</location>
        <location evidence="2">Adherens junction</location>
    </subcellularLocation>
    <subcellularLocation>
        <location evidence="1 18">Cell membrane</location>
        <topology evidence="1 18">Single-pass type I membrane protein</topology>
    </subcellularLocation>
</comment>
<dbReference type="Gene3D" id="2.60.40.60">
    <property type="entry name" value="Cadherins"/>
    <property type="match status" value="5"/>
</dbReference>
<evidence type="ECO:0000256" key="5">
    <source>
        <dbReference type="ARBA" id="ARBA00022685"/>
    </source>
</evidence>
<dbReference type="FunFam" id="2.60.40.60:FF:000012">
    <property type="entry name" value="Cadherin 24"/>
    <property type="match status" value="1"/>
</dbReference>
<keyword evidence="14 21" id="KW-0472">Membrane</keyword>
<dbReference type="InterPro" id="IPR002126">
    <property type="entry name" value="Cadherin-like_dom"/>
</dbReference>
<dbReference type="PANTHER" id="PTHR24027">
    <property type="entry name" value="CADHERIN-23"/>
    <property type="match status" value="1"/>
</dbReference>
<evidence type="ECO:0000256" key="7">
    <source>
        <dbReference type="ARBA" id="ARBA00022723"/>
    </source>
</evidence>
<dbReference type="Pfam" id="PF01049">
    <property type="entry name" value="CADH_Y-type_LIR"/>
    <property type="match status" value="1"/>
</dbReference>
<feature type="transmembrane region" description="Helical" evidence="21">
    <location>
        <begin position="654"/>
        <end position="676"/>
    </location>
</feature>
<evidence type="ECO:0000256" key="20">
    <source>
        <dbReference type="SAM" id="MobiDB-lite"/>
    </source>
</evidence>
<dbReference type="GO" id="GO:0005509">
    <property type="term" value="F:calcium ion binding"/>
    <property type="evidence" value="ECO:0007669"/>
    <property type="project" value="UniProtKB-UniRule"/>
</dbReference>
<keyword evidence="11 18" id="KW-0130">Cell adhesion</keyword>
<feature type="domain" description="Cadherin" evidence="22">
    <location>
        <begin position="210"/>
        <end position="318"/>
    </location>
</feature>
<evidence type="ECO:0000256" key="2">
    <source>
        <dbReference type="ARBA" id="ARBA00004536"/>
    </source>
</evidence>
<feature type="region of interest" description="Disordered" evidence="20">
    <location>
        <begin position="1"/>
        <end position="71"/>
    </location>
</feature>
<dbReference type="GO" id="GO:0016339">
    <property type="term" value="P:calcium-dependent cell-cell adhesion via plasma membrane cell adhesion molecules"/>
    <property type="evidence" value="ECO:0007669"/>
    <property type="project" value="TreeGrafter"/>
</dbReference>
<organism evidence="23">
    <name type="scientific">Callorhinchus milii</name>
    <name type="common">Ghost shark</name>
    <dbReference type="NCBI Taxonomy" id="7868"/>
    <lineage>
        <taxon>Eukaryota</taxon>
        <taxon>Metazoa</taxon>
        <taxon>Chordata</taxon>
        <taxon>Craniata</taxon>
        <taxon>Vertebrata</taxon>
        <taxon>Chondrichthyes</taxon>
        <taxon>Holocephali</taxon>
        <taxon>Chimaeriformes</taxon>
        <taxon>Callorhinchidae</taxon>
        <taxon>Callorhinchus</taxon>
    </lineage>
</organism>
<evidence type="ECO:0000256" key="10">
    <source>
        <dbReference type="ARBA" id="ARBA00022837"/>
    </source>
</evidence>
<keyword evidence="5" id="KW-0165">Cleavage on pair of basic residues</keyword>
<keyword evidence="6 18" id="KW-0812">Transmembrane</keyword>
<keyword evidence="13 21" id="KW-1133">Transmembrane helix</keyword>
<dbReference type="Gene3D" id="4.10.900.10">
    <property type="entry name" value="TCF3-CBD (Catenin binding domain)"/>
    <property type="match status" value="1"/>
</dbReference>
<evidence type="ECO:0000256" key="12">
    <source>
        <dbReference type="ARBA" id="ARBA00022949"/>
    </source>
</evidence>
<evidence type="ECO:0000256" key="8">
    <source>
        <dbReference type="ARBA" id="ARBA00022729"/>
    </source>
</evidence>
<dbReference type="GO" id="GO:0016342">
    <property type="term" value="C:catenin complex"/>
    <property type="evidence" value="ECO:0007669"/>
    <property type="project" value="TreeGrafter"/>
</dbReference>
<dbReference type="InterPro" id="IPR039808">
    <property type="entry name" value="Cadherin"/>
</dbReference>
<evidence type="ECO:0000256" key="16">
    <source>
        <dbReference type="ARBA" id="ARBA00030559"/>
    </source>
</evidence>
<evidence type="ECO:0000256" key="19">
    <source>
        <dbReference type="RuleBase" id="RU004357"/>
    </source>
</evidence>
<evidence type="ECO:0000256" key="17">
    <source>
        <dbReference type="PROSITE-ProRule" id="PRU00043"/>
    </source>
</evidence>
<dbReference type="GO" id="GO:0045296">
    <property type="term" value="F:cadherin binding"/>
    <property type="evidence" value="ECO:0007669"/>
    <property type="project" value="TreeGrafter"/>
</dbReference>
<accession>V9KGX3</accession>
<dbReference type="InterPro" id="IPR027397">
    <property type="entry name" value="Catenin-bd_sf"/>
</dbReference>
<dbReference type="SUPFAM" id="SSF49313">
    <property type="entry name" value="Cadherin-like"/>
    <property type="match status" value="5"/>
</dbReference>
<dbReference type="InterPro" id="IPR020894">
    <property type="entry name" value="Cadherin_CS"/>
</dbReference>